<comment type="caution">
    <text evidence="1">The sequence shown here is derived from an EMBL/GenBank/DDBJ whole genome shotgun (WGS) entry which is preliminary data.</text>
</comment>
<keyword evidence="2" id="KW-1185">Reference proteome</keyword>
<name>A0AAN4U272_9PROT</name>
<organism evidence="1 2">
    <name type="scientific">Asaia bogorensis NBRC 16594</name>
    <dbReference type="NCBI Taxonomy" id="1231624"/>
    <lineage>
        <taxon>Bacteria</taxon>
        <taxon>Pseudomonadati</taxon>
        <taxon>Pseudomonadota</taxon>
        <taxon>Alphaproteobacteria</taxon>
        <taxon>Acetobacterales</taxon>
        <taxon>Acetobacteraceae</taxon>
        <taxon>Asaia</taxon>
    </lineage>
</organism>
<protein>
    <submittedName>
        <fullName evidence="1">Uncharacterized protein</fullName>
    </submittedName>
</protein>
<proteinExistence type="predicted"/>
<evidence type="ECO:0000313" key="2">
    <source>
        <dbReference type="Proteomes" id="UP000321287"/>
    </source>
</evidence>
<dbReference type="EMBL" id="BJVS01000003">
    <property type="protein sequence ID" value="GEL53339.1"/>
    <property type="molecule type" value="Genomic_DNA"/>
</dbReference>
<accession>A0AAN4U272</accession>
<gene>
    <name evidence="1" type="ORF">ABO01nite_13460</name>
</gene>
<sequence>MHDLFRYGDTLGKGPVNRDAHRHEMAAQIGRAGTAHRALTAADIGIDAYPIPRRKARDRGPDSNNPAREFMAGYAWKTAERIIAGQKMQIGAANTDT</sequence>
<reference evidence="1 2" key="1">
    <citation type="submission" date="2019-07" db="EMBL/GenBank/DDBJ databases">
        <title>Whole genome shotgun sequence of Asaia bogorensis NBRC 16594.</title>
        <authorList>
            <person name="Hosoyama A."/>
            <person name="Uohara A."/>
            <person name="Ohji S."/>
            <person name="Ichikawa N."/>
        </authorList>
    </citation>
    <scope>NUCLEOTIDE SEQUENCE [LARGE SCALE GENOMIC DNA]</scope>
    <source>
        <strain evidence="1 2">NBRC 16594</strain>
    </source>
</reference>
<dbReference type="AlphaFoldDB" id="A0AAN4U272"/>
<dbReference type="Proteomes" id="UP000321287">
    <property type="component" value="Unassembled WGS sequence"/>
</dbReference>
<evidence type="ECO:0000313" key="1">
    <source>
        <dbReference type="EMBL" id="GEL53339.1"/>
    </source>
</evidence>